<dbReference type="EMBL" id="HG966617">
    <property type="protein sequence ID" value="CDO58450.1"/>
    <property type="molecule type" value="Genomic_DNA"/>
</dbReference>
<keyword evidence="1" id="KW-1133">Transmembrane helix</keyword>
<feature type="transmembrane region" description="Helical" evidence="1">
    <location>
        <begin position="135"/>
        <end position="153"/>
    </location>
</feature>
<gene>
    <name evidence="2" type="ORF">BN1012_Phect236</name>
</gene>
<dbReference type="STRING" id="1458461.BN1012_Phect236"/>
<dbReference type="PATRIC" id="fig|1458461.3.peg.236"/>
<evidence type="ECO:0000313" key="2">
    <source>
        <dbReference type="EMBL" id="CDO58450.1"/>
    </source>
</evidence>
<keyword evidence="3" id="KW-1185">Reference proteome</keyword>
<dbReference type="HOGENOM" id="CLU_1657633_0_0_5"/>
<name>X5MKC6_9HYPH</name>
<accession>X5MKC6</accession>
<dbReference type="RefSeq" id="WP_043949396.1">
    <property type="nucleotide sequence ID" value="NZ_HG966617.1"/>
</dbReference>
<keyword evidence="1" id="KW-0812">Transmembrane</keyword>
<evidence type="ECO:0000313" key="3">
    <source>
        <dbReference type="Proteomes" id="UP000032160"/>
    </source>
</evidence>
<dbReference type="KEGG" id="pect:BN1012_Phect236"/>
<proteinExistence type="predicted"/>
<feature type="transmembrane region" description="Helical" evidence="1">
    <location>
        <begin position="60"/>
        <end position="80"/>
    </location>
</feature>
<dbReference type="AlphaFoldDB" id="X5MKC6"/>
<reference evidence="2 3" key="1">
    <citation type="journal article" date="2014" name="Front. Genet.">
        <title>Genome and metabolic network of "Candidatus Phaeomarinobacter ectocarpi" Ec32, a new candidate genus of Alphaproteobacteria frequently associated with brown algae.</title>
        <authorList>
            <person name="Dittami S.M."/>
            <person name="Barbeyron T."/>
            <person name="Boyen C."/>
            <person name="Cambefort J."/>
            <person name="Collet G."/>
            <person name="Delage L."/>
            <person name="Gobet A."/>
            <person name="Groisillier A."/>
            <person name="Leblanc C."/>
            <person name="Michel G."/>
            <person name="Scornet D."/>
            <person name="Siegel A."/>
            <person name="Tapia J.E."/>
            <person name="Tonon T."/>
        </authorList>
    </citation>
    <scope>NUCLEOTIDE SEQUENCE [LARGE SCALE GENOMIC DNA]</scope>
    <source>
        <strain evidence="2 3">Ec32</strain>
    </source>
</reference>
<keyword evidence="1" id="KW-0472">Membrane</keyword>
<dbReference type="OrthoDB" id="7620554at2"/>
<feature type="transmembrane region" description="Helical" evidence="1">
    <location>
        <begin position="106"/>
        <end position="129"/>
    </location>
</feature>
<organism evidence="2 3">
    <name type="scientific">Candidatus Phaeomarinibacter ectocarpi</name>
    <dbReference type="NCBI Taxonomy" id="1458461"/>
    <lineage>
        <taxon>Bacteria</taxon>
        <taxon>Pseudomonadati</taxon>
        <taxon>Pseudomonadota</taxon>
        <taxon>Alphaproteobacteria</taxon>
        <taxon>Hyphomicrobiales</taxon>
        <taxon>Parvibaculaceae</taxon>
        <taxon>Candidatus Phaeomarinibacter</taxon>
    </lineage>
</organism>
<protein>
    <submittedName>
        <fullName evidence="2">Uncharacterized protein</fullName>
    </submittedName>
</protein>
<dbReference type="Proteomes" id="UP000032160">
    <property type="component" value="Chromosome I"/>
</dbReference>
<sequence>MTARSVLGFFSIAFGVMGLVFVLSPSLTLSFFDWMVYGGYEASPVQADLMDGETRRYAGFIYQVLGAVLFGWAVLLTLVIRGPQLDTGDTGNTGDTKKASHLMDAWTWRVFAASFAAWFVVDTTMSLATGFWQNAVFNTLFGIAVAVPLVLGWRTATHR</sequence>
<feature type="transmembrane region" description="Helical" evidence="1">
    <location>
        <begin position="7"/>
        <end position="32"/>
    </location>
</feature>
<evidence type="ECO:0000256" key="1">
    <source>
        <dbReference type="SAM" id="Phobius"/>
    </source>
</evidence>